<comment type="caution">
    <text evidence="2">The sequence shown here is derived from an EMBL/GenBank/DDBJ whole genome shotgun (WGS) entry which is preliminary data.</text>
</comment>
<keyword evidence="3" id="KW-1185">Reference proteome</keyword>
<dbReference type="STRING" id="543379.A0A232FL14"/>
<organism evidence="2 3">
    <name type="scientific">Trichomalopsis sarcophagae</name>
    <dbReference type="NCBI Taxonomy" id="543379"/>
    <lineage>
        <taxon>Eukaryota</taxon>
        <taxon>Metazoa</taxon>
        <taxon>Ecdysozoa</taxon>
        <taxon>Arthropoda</taxon>
        <taxon>Hexapoda</taxon>
        <taxon>Insecta</taxon>
        <taxon>Pterygota</taxon>
        <taxon>Neoptera</taxon>
        <taxon>Endopterygota</taxon>
        <taxon>Hymenoptera</taxon>
        <taxon>Apocrita</taxon>
        <taxon>Proctotrupomorpha</taxon>
        <taxon>Chalcidoidea</taxon>
        <taxon>Pteromalidae</taxon>
        <taxon>Pteromalinae</taxon>
        <taxon>Trichomalopsis</taxon>
    </lineage>
</organism>
<accession>A0A232FL14</accession>
<dbReference type="Proteomes" id="UP000215335">
    <property type="component" value="Unassembled WGS sequence"/>
</dbReference>
<evidence type="ECO:0000313" key="2">
    <source>
        <dbReference type="EMBL" id="OXU31037.1"/>
    </source>
</evidence>
<gene>
    <name evidence="2" type="ORF">TSAR_000445</name>
</gene>
<proteinExistence type="predicted"/>
<dbReference type="EMBL" id="NNAY01000094">
    <property type="protein sequence ID" value="OXU31037.1"/>
    <property type="molecule type" value="Genomic_DNA"/>
</dbReference>
<dbReference type="InterPro" id="IPR055469">
    <property type="entry name" value="DUF7041"/>
</dbReference>
<name>A0A232FL14_9HYME</name>
<feature type="domain" description="DUF7041" evidence="1">
    <location>
        <begin position="17"/>
        <end position="86"/>
    </location>
</feature>
<dbReference type="AlphaFoldDB" id="A0A232FL14"/>
<dbReference type="Pfam" id="PF23055">
    <property type="entry name" value="DUF7041"/>
    <property type="match status" value="1"/>
</dbReference>
<evidence type="ECO:0000259" key="1">
    <source>
        <dbReference type="Pfam" id="PF23055"/>
    </source>
</evidence>
<sequence length="241" mass="28692">MSLTAKRRNYHRLVDLPFCPDKAKLWFKIIELQFSAKKTFRANDKFSYVIAMLGENYIFLAENILRNCPETDLYRYLKRKILERVAIWSKDDYSVKHMAGKNPSKFFRFLRKVNMAHEKYLVKLWKTALPKQVRKEIKAVEKEGCTTTVCRKMMEQFKQVKALVQISQQAHEKFGSVFYERWYRVLSRTLSTEEQEELATRDSPMHSYAFSDNEEIEYQGKKDSVSIVKRPTTPDRICMRT</sequence>
<evidence type="ECO:0000313" key="3">
    <source>
        <dbReference type="Proteomes" id="UP000215335"/>
    </source>
</evidence>
<protein>
    <recommendedName>
        <fullName evidence="1">DUF7041 domain-containing protein</fullName>
    </recommendedName>
</protein>
<reference evidence="2 3" key="1">
    <citation type="journal article" date="2017" name="Curr. Biol.">
        <title>The Evolution of Venom by Co-option of Single-Copy Genes.</title>
        <authorList>
            <person name="Martinson E.O."/>
            <person name="Mrinalini"/>
            <person name="Kelkar Y.D."/>
            <person name="Chang C.H."/>
            <person name="Werren J.H."/>
        </authorList>
    </citation>
    <scope>NUCLEOTIDE SEQUENCE [LARGE SCALE GENOMIC DNA]</scope>
    <source>
        <strain evidence="2 3">Alberta</strain>
        <tissue evidence="2">Whole body</tissue>
    </source>
</reference>